<dbReference type="SUPFAM" id="SSF55120">
    <property type="entry name" value="Pseudouridine synthase"/>
    <property type="match status" value="1"/>
</dbReference>
<evidence type="ECO:0000313" key="5">
    <source>
        <dbReference type="EMBL" id="AKE38873.1"/>
    </source>
</evidence>
<dbReference type="GO" id="GO:0000455">
    <property type="term" value="P:enzyme-directed rRNA pseudouridine synthesis"/>
    <property type="evidence" value="ECO:0007669"/>
    <property type="project" value="TreeGrafter"/>
</dbReference>
<name>A0A0F6QXW4_9CORY</name>
<dbReference type="HOGENOM" id="CLU_016902_0_1_11"/>
<gene>
    <name evidence="5" type="ORF">UL81_04500</name>
</gene>
<dbReference type="Proteomes" id="UP000033566">
    <property type="component" value="Chromosome"/>
</dbReference>
<feature type="domain" description="Pseudouridine synthase RsuA/RluA-like" evidence="4">
    <location>
        <begin position="81"/>
        <end position="221"/>
    </location>
</feature>
<dbReference type="GO" id="GO:0009982">
    <property type="term" value="F:pseudouridine synthase activity"/>
    <property type="evidence" value="ECO:0007669"/>
    <property type="project" value="InterPro"/>
</dbReference>
<dbReference type="PANTHER" id="PTHR21600">
    <property type="entry name" value="MITOCHONDRIAL RNA PSEUDOURIDINE SYNTHASE"/>
    <property type="match status" value="1"/>
</dbReference>
<evidence type="ECO:0000256" key="2">
    <source>
        <dbReference type="ARBA" id="ARBA00031870"/>
    </source>
</evidence>
<dbReference type="AlphaFoldDB" id="A0A0F6QXW4"/>
<dbReference type="InterPro" id="IPR020103">
    <property type="entry name" value="PsdUridine_synth_cat_dom_sf"/>
</dbReference>
<dbReference type="GO" id="GO:0003723">
    <property type="term" value="F:RNA binding"/>
    <property type="evidence" value="ECO:0007669"/>
    <property type="project" value="InterPro"/>
</dbReference>
<dbReference type="PROSITE" id="PS01129">
    <property type="entry name" value="PSI_RLU"/>
    <property type="match status" value="1"/>
</dbReference>
<keyword evidence="6" id="KW-1185">Reference proteome</keyword>
<dbReference type="PATRIC" id="fig|161896.4.peg.884"/>
<dbReference type="Gene3D" id="3.30.2350.10">
    <property type="entry name" value="Pseudouridine synthase"/>
    <property type="match status" value="1"/>
</dbReference>
<keyword evidence="5" id="KW-0413">Isomerase</keyword>
<evidence type="ECO:0000256" key="1">
    <source>
        <dbReference type="ARBA" id="ARBA00000073"/>
    </source>
</evidence>
<comment type="catalytic activity">
    <reaction evidence="1">
        <text>a uridine in RNA = a pseudouridine in RNA</text>
        <dbReference type="Rhea" id="RHEA:48348"/>
        <dbReference type="Rhea" id="RHEA-COMP:12068"/>
        <dbReference type="Rhea" id="RHEA-COMP:12069"/>
        <dbReference type="ChEBI" id="CHEBI:65314"/>
        <dbReference type="ChEBI" id="CHEBI:65315"/>
    </reaction>
</comment>
<accession>A0A0F6QXW4</accession>
<dbReference type="KEGG" id="ccj:UL81_04500"/>
<sequence>MTRAPIGCRDGISPRKTMLRGIVPAHPQFYAGRAGDSPFSFGTVIPPGTALSRPVLAWYHPDVPDEEPIPFDYSVLHVDDDLIVVDKPHFLPTTSNGRLVRETLQTRLRRDFGEDDIVPLHRLDRLTSGVVLCSRSPDTRAAYQRIFLEGTAEKWYRGIASAPLDIDDWVSLPMLKVPGQRQVCVDSAGVMTHTFVKASGVDVSMSPRTGHTHQLRVLLNHLGAPLLGDDTYPEDRGLDLYDFSEPLALQHHQISFTDPISGARRRFSSSRGVQE</sequence>
<evidence type="ECO:0000259" key="4">
    <source>
        <dbReference type="Pfam" id="PF00849"/>
    </source>
</evidence>
<dbReference type="STRING" id="161896.UL81_04500"/>
<dbReference type="InterPro" id="IPR006224">
    <property type="entry name" value="PsdUridine_synth_RluA-like_CS"/>
</dbReference>
<dbReference type="PANTHER" id="PTHR21600:SF84">
    <property type="entry name" value="PSEUDOURIDINE SYNTHASE RSUA_RLUA-LIKE DOMAIN-CONTAINING PROTEIN"/>
    <property type="match status" value="1"/>
</dbReference>
<dbReference type="InterPro" id="IPR006145">
    <property type="entry name" value="PsdUridine_synth_RsuA/RluA"/>
</dbReference>
<proteinExistence type="predicted"/>
<reference evidence="5 6" key="1">
    <citation type="journal article" date="2015" name="Genome Announc.">
        <title>Complete Genome Sequence of Corynebacterium camporealensis DSM 44610, Isolated from the Milk of a Manchega Sheep with Subclinical Mastitis.</title>
        <authorList>
            <person name="Ruckert C."/>
            <person name="Albersmeier A."/>
            <person name="Winkler A."/>
            <person name="Tauch A."/>
        </authorList>
    </citation>
    <scope>NUCLEOTIDE SEQUENCE [LARGE SCALE GENOMIC DNA]</scope>
    <source>
        <strain evidence="5 6">DSM 44610</strain>
    </source>
</reference>
<dbReference type="Pfam" id="PF00849">
    <property type="entry name" value="PseudoU_synth_2"/>
    <property type="match status" value="1"/>
</dbReference>
<dbReference type="InterPro" id="IPR050188">
    <property type="entry name" value="RluA_PseudoU_synthase"/>
</dbReference>
<evidence type="ECO:0000256" key="3">
    <source>
        <dbReference type="ARBA" id="ARBA00033164"/>
    </source>
</evidence>
<dbReference type="GO" id="GO:0140098">
    <property type="term" value="F:catalytic activity, acting on RNA"/>
    <property type="evidence" value="ECO:0007669"/>
    <property type="project" value="UniProtKB-ARBA"/>
</dbReference>
<organism evidence="5 6">
    <name type="scientific">Corynebacterium camporealensis</name>
    <dbReference type="NCBI Taxonomy" id="161896"/>
    <lineage>
        <taxon>Bacteria</taxon>
        <taxon>Bacillati</taxon>
        <taxon>Actinomycetota</taxon>
        <taxon>Actinomycetes</taxon>
        <taxon>Mycobacteriales</taxon>
        <taxon>Corynebacteriaceae</taxon>
        <taxon>Corynebacterium</taxon>
    </lineage>
</organism>
<evidence type="ECO:0000313" key="6">
    <source>
        <dbReference type="Proteomes" id="UP000033566"/>
    </source>
</evidence>
<dbReference type="EMBL" id="CP011311">
    <property type="protein sequence ID" value="AKE38873.1"/>
    <property type="molecule type" value="Genomic_DNA"/>
</dbReference>
<protein>
    <recommendedName>
        <fullName evidence="2">RNA pseudouridylate synthase</fullName>
    </recommendedName>
    <alternativeName>
        <fullName evidence="3">RNA-uridine isomerase</fullName>
    </alternativeName>
</protein>
<dbReference type="OrthoDB" id="9807829at2"/>